<reference evidence="1 2" key="1">
    <citation type="submission" date="2014-07" db="EMBL/GenBank/DDBJ databases">
        <title>Methanogenic archaea and the global carbon cycle.</title>
        <authorList>
            <person name="Henriksen J.R."/>
            <person name="Luke J."/>
            <person name="Reinhart S."/>
            <person name="Benedict M.N."/>
            <person name="Youngblut N.D."/>
            <person name="Metcalf M.E."/>
            <person name="Whitaker R.J."/>
            <person name="Metcalf W.W."/>
        </authorList>
    </citation>
    <scope>NUCLEOTIDE SEQUENCE [LARGE SCALE GENOMIC DNA]</scope>
    <source>
        <strain evidence="1 2">Z-7289</strain>
    </source>
</reference>
<dbReference type="PATRIC" id="fig|1434111.4.peg.2032"/>
<dbReference type="EMBL" id="CP009515">
    <property type="protein sequence ID" value="AKB74820.1"/>
    <property type="molecule type" value="Genomic_DNA"/>
</dbReference>
<dbReference type="KEGG" id="mls:MSLAZ_1559"/>
<proteinExistence type="predicted"/>
<dbReference type="AlphaFoldDB" id="A0A0E3WRQ0"/>
<gene>
    <name evidence="1" type="ORF">MSLAZ_1559</name>
</gene>
<protein>
    <submittedName>
        <fullName evidence="1">Uncharacterized protein</fullName>
    </submittedName>
</protein>
<accession>A0A0E3WRQ0</accession>
<evidence type="ECO:0000313" key="2">
    <source>
        <dbReference type="Proteomes" id="UP000033072"/>
    </source>
</evidence>
<dbReference type="HOGENOM" id="CLU_2820883_0_0_2"/>
<organism evidence="1 2">
    <name type="scientific">Methanosarcina lacustris Z-7289</name>
    <dbReference type="NCBI Taxonomy" id="1434111"/>
    <lineage>
        <taxon>Archaea</taxon>
        <taxon>Methanobacteriati</taxon>
        <taxon>Methanobacteriota</taxon>
        <taxon>Stenosarchaea group</taxon>
        <taxon>Methanomicrobia</taxon>
        <taxon>Methanosarcinales</taxon>
        <taxon>Methanosarcinaceae</taxon>
        <taxon>Methanosarcina</taxon>
    </lineage>
</organism>
<sequence>MLFPGSYFKLKKLEERLSASGASRYFSERLEIPRLFSKLAKLFIRAILPLKQIYPTPAKEKRSISR</sequence>
<evidence type="ECO:0000313" key="1">
    <source>
        <dbReference type="EMBL" id="AKB74820.1"/>
    </source>
</evidence>
<name>A0A0E3WRQ0_9EURY</name>
<keyword evidence="2" id="KW-1185">Reference proteome</keyword>
<dbReference type="Proteomes" id="UP000033072">
    <property type="component" value="Chromosome"/>
</dbReference>